<sequence>MVVYFTESDKKSGSFFRNLYKDYKAYFYQYIYGPNDYMQLFNLAKNCMYQSINLIITIHIGKILILIKCKCDYIK</sequence>
<evidence type="ECO:0000313" key="2">
    <source>
        <dbReference type="EMBL" id="ACS25751.1"/>
    </source>
</evidence>
<dbReference type="KEGG" id="gwc:GWCH70_3089"/>
<gene>
    <name evidence="2" type="ordered locus">GWCH70_3089</name>
</gene>
<organism evidence="2">
    <name type="scientific">Geobacillus sp. (strain WCH70)</name>
    <dbReference type="NCBI Taxonomy" id="471223"/>
    <lineage>
        <taxon>Bacteria</taxon>
        <taxon>Bacillati</taxon>
        <taxon>Bacillota</taxon>
        <taxon>Bacilli</taxon>
        <taxon>Bacillales</taxon>
        <taxon>Anoxybacillaceae</taxon>
        <taxon>Geobacillus</taxon>
    </lineage>
</organism>
<dbReference type="EMBL" id="CP001638">
    <property type="protein sequence ID" value="ACS25751.1"/>
    <property type="molecule type" value="Genomic_DNA"/>
</dbReference>
<reference evidence="2" key="1">
    <citation type="submission" date="2009-06" db="EMBL/GenBank/DDBJ databases">
        <title>Complete sequence of chromosome of Geopacillus sp. WCH70.</title>
        <authorList>
            <consortium name="US DOE Joint Genome Institute"/>
            <person name="Lucas S."/>
            <person name="Copeland A."/>
            <person name="Lapidus A."/>
            <person name="Glavina del Rio T."/>
            <person name="Dalin E."/>
            <person name="Tice H."/>
            <person name="Bruce D."/>
            <person name="Goodwin L."/>
            <person name="Pitluck S."/>
            <person name="Chertkov O."/>
            <person name="Brettin T."/>
            <person name="Detter J.C."/>
            <person name="Han C."/>
            <person name="Larimer F."/>
            <person name="Land M."/>
            <person name="Hauser L."/>
            <person name="Kyrpides N."/>
            <person name="Mikhailova N."/>
            <person name="Brumm P."/>
            <person name="Mead D.A."/>
            <person name="Richardson P."/>
        </authorList>
    </citation>
    <scope>NUCLEOTIDE SEQUENCE [LARGE SCALE GENOMIC DNA]</scope>
    <source>
        <strain evidence="2">WCH70</strain>
    </source>
</reference>
<protein>
    <submittedName>
        <fullName evidence="2">Uncharacterized protein</fullName>
    </submittedName>
</protein>
<dbReference type="HOGENOM" id="CLU_2665910_0_0_9"/>
<proteinExistence type="predicted"/>
<keyword evidence="1" id="KW-1133">Transmembrane helix</keyword>
<name>C5D8B3_GEOSW</name>
<dbReference type="AlphaFoldDB" id="C5D8B3"/>
<accession>C5D8B3</accession>
<feature type="transmembrane region" description="Helical" evidence="1">
    <location>
        <begin position="48"/>
        <end position="67"/>
    </location>
</feature>
<keyword evidence="1" id="KW-0812">Transmembrane</keyword>
<evidence type="ECO:0000256" key="1">
    <source>
        <dbReference type="SAM" id="Phobius"/>
    </source>
</evidence>
<keyword evidence="1" id="KW-0472">Membrane</keyword>